<comment type="caution">
    <text evidence="6">The sequence shown here is derived from an EMBL/GenBank/DDBJ whole genome shotgun (WGS) entry which is preliminary data.</text>
</comment>
<dbReference type="EMBL" id="JBJUIK010000004">
    <property type="protein sequence ID" value="KAL3531445.1"/>
    <property type="molecule type" value="Genomic_DNA"/>
</dbReference>
<dbReference type="GO" id="GO:0004364">
    <property type="term" value="F:glutathione transferase activity"/>
    <property type="evidence" value="ECO:0007669"/>
    <property type="project" value="UniProtKB-EC"/>
</dbReference>
<dbReference type="PROSITE" id="PS50405">
    <property type="entry name" value="GST_CTER"/>
    <property type="match status" value="1"/>
</dbReference>
<evidence type="ECO:0000259" key="5">
    <source>
        <dbReference type="PROSITE" id="PS50405"/>
    </source>
</evidence>
<dbReference type="Pfam" id="PF00043">
    <property type="entry name" value="GST_C"/>
    <property type="match status" value="1"/>
</dbReference>
<gene>
    <name evidence="6" type="ORF">ACH5RR_010767</name>
</gene>
<organism evidence="6 7">
    <name type="scientific">Cinchona calisaya</name>
    <dbReference type="NCBI Taxonomy" id="153742"/>
    <lineage>
        <taxon>Eukaryota</taxon>
        <taxon>Viridiplantae</taxon>
        <taxon>Streptophyta</taxon>
        <taxon>Embryophyta</taxon>
        <taxon>Tracheophyta</taxon>
        <taxon>Spermatophyta</taxon>
        <taxon>Magnoliopsida</taxon>
        <taxon>eudicotyledons</taxon>
        <taxon>Gunneridae</taxon>
        <taxon>Pentapetalae</taxon>
        <taxon>asterids</taxon>
        <taxon>lamiids</taxon>
        <taxon>Gentianales</taxon>
        <taxon>Rubiaceae</taxon>
        <taxon>Cinchonoideae</taxon>
        <taxon>Cinchoneae</taxon>
        <taxon>Cinchona</taxon>
    </lineage>
</organism>
<dbReference type="InterPro" id="IPR010987">
    <property type="entry name" value="Glutathione-S-Trfase_C-like"/>
</dbReference>
<dbReference type="PANTHER" id="PTHR43900">
    <property type="entry name" value="GLUTATHIONE S-TRANSFERASE RHO"/>
    <property type="match status" value="1"/>
</dbReference>
<dbReference type="CDD" id="cd03187">
    <property type="entry name" value="GST_C_Phi"/>
    <property type="match status" value="1"/>
</dbReference>
<evidence type="ECO:0000313" key="7">
    <source>
        <dbReference type="Proteomes" id="UP001630127"/>
    </source>
</evidence>
<evidence type="ECO:0000256" key="4">
    <source>
        <dbReference type="ARBA" id="ARBA00047960"/>
    </source>
</evidence>
<dbReference type="Proteomes" id="UP001630127">
    <property type="component" value="Unassembled WGS sequence"/>
</dbReference>
<dbReference type="InterPro" id="IPR004046">
    <property type="entry name" value="GST_C"/>
</dbReference>
<dbReference type="SUPFAM" id="SSF47616">
    <property type="entry name" value="GST C-terminal domain-like"/>
    <property type="match status" value="1"/>
</dbReference>
<dbReference type="EC" id="2.5.1.18" evidence="2"/>
<accession>A0ABD3AJV1</accession>
<protein>
    <recommendedName>
        <fullName evidence="2">glutathione transferase</fullName>
        <ecNumber evidence="2">2.5.1.18</ecNumber>
    </recommendedName>
</protein>
<keyword evidence="3" id="KW-0808">Transferase</keyword>
<evidence type="ECO:0000256" key="2">
    <source>
        <dbReference type="ARBA" id="ARBA00012452"/>
    </source>
</evidence>
<evidence type="ECO:0000313" key="6">
    <source>
        <dbReference type="EMBL" id="KAL3531445.1"/>
    </source>
</evidence>
<comment type="similarity">
    <text evidence="1">Belongs to the GST superfamily. Phi family.</text>
</comment>
<feature type="domain" description="GST C-terminal" evidence="5">
    <location>
        <begin position="1"/>
        <end position="115"/>
    </location>
</feature>
<evidence type="ECO:0000256" key="3">
    <source>
        <dbReference type="ARBA" id="ARBA00022679"/>
    </source>
</evidence>
<dbReference type="InterPro" id="IPR036282">
    <property type="entry name" value="Glutathione-S-Trfase_C_sf"/>
</dbReference>
<dbReference type="Gene3D" id="1.20.1050.10">
    <property type="match status" value="1"/>
</dbReference>
<dbReference type="FunFam" id="1.20.1050.10:FF:000004">
    <property type="entry name" value="Glutathione S-transferase F2"/>
    <property type="match status" value="1"/>
</dbReference>
<dbReference type="GO" id="GO:0009407">
    <property type="term" value="P:toxin catabolic process"/>
    <property type="evidence" value="ECO:0007669"/>
    <property type="project" value="UniProtKB-ARBA"/>
</dbReference>
<dbReference type="PANTHER" id="PTHR43900:SF47">
    <property type="entry name" value="GLUTATHIONE S-TRANSFERASE F6-RELATED"/>
    <property type="match status" value="1"/>
</dbReference>
<dbReference type="InterPro" id="IPR034347">
    <property type="entry name" value="GST_Phi_C"/>
</dbReference>
<keyword evidence="7" id="KW-1185">Reference proteome</keyword>
<reference evidence="6 7" key="1">
    <citation type="submission" date="2024-11" db="EMBL/GenBank/DDBJ databases">
        <title>A near-complete genome assembly of Cinchona calisaya.</title>
        <authorList>
            <person name="Lian D.C."/>
            <person name="Zhao X.W."/>
            <person name="Wei L."/>
        </authorList>
    </citation>
    <scope>NUCLEOTIDE SEQUENCE [LARGE SCALE GENOMIC DNA]</scope>
    <source>
        <tissue evidence="6">Nenye</tissue>
    </source>
</reference>
<proteinExistence type="inferred from homology"/>
<dbReference type="AlphaFoldDB" id="A0ABD3AJV1"/>
<sequence length="115" mass="13134">MEVESQKFDPAAFKLVWELKIKPMLGMTTDDAIVEENEGKLAQVLDVYEAQLEQSKYLAGDSFTLADLNHLPSVNYLMDSRTRKIFEARPRVASWCADILARPAWAKAIEMQEKQ</sequence>
<evidence type="ECO:0000256" key="1">
    <source>
        <dbReference type="ARBA" id="ARBA00010128"/>
    </source>
</evidence>
<name>A0ABD3AJV1_9GENT</name>
<comment type="catalytic activity">
    <reaction evidence="4">
        <text>RX + glutathione = an S-substituted glutathione + a halide anion + H(+)</text>
        <dbReference type="Rhea" id="RHEA:16437"/>
        <dbReference type="ChEBI" id="CHEBI:15378"/>
        <dbReference type="ChEBI" id="CHEBI:16042"/>
        <dbReference type="ChEBI" id="CHEBI:17792"/>
        <dbReference type="ChEBI" id="CHEBI:57925"/>
        <dbReference type="ChEBI" id="CHEBI:90779"/>
        <dbReference type="EC" id="2.5.1.18"/>
    </reaction>
</comment>